<dbReference type="STRING" id="447093.C0NPT4"/>
<feature type="coiled-coil region" evidence="1">
    <location>
        <begin position="103"/>
        <end position="133"/>
    </location>
</feature>
<evidence type="ECO:0000313" key="4">
    <source>
        <dbReference type="Proteomes" id="UP000001631"/>
    </source>
</evidence>
<accession>C0NPT4</accession>
<gene>
    <name evidence="3" type="ORF">HCBG_05164</name>
</gene>
<keyword evidence="1" id="KW-0175">Coiled coil</keyword>
<organism evidence="3 4">
    <name type="scientific">Ajellomyces capsulatus (strain G186AR / H82 / ATCC MYA-2454 / RMSCC 2432)</name>
    <name type="common">Darling's disease fungus</name>
    <name type="synonym">Histoplasma capsulatum</name>
    <dbReference type="NCBI Taxonomy" id="447093"/>
    <lineage>
        <taxon>Eukaryota</taxon>
        <taxon>Fungi</taxon>
        <taxon>Dikarya</taxon>
        <taxon>Ascomycota</taxon>
        <taxon>Pezizomycotina</taxon>
        <taxon>Eurotiomycetes</taxon>
        <taxon>Eurotiomycetidae</taxon>
        <taxon>Onygenales</taxon>
        <taxon>Ajellomycetaceae</taxon>
        <taxon>Histoplasma</taxon>
    </lineage>
</organism>
<keyword evidence="4" id="KW-1185">Reference proteome</keyword>
<dbReference type="AlphaFoldDB" id="C0NPT4"/>
<dbReference type="RefSeq" id="XP_045287425.1">
    <property type="nucleotide sequence ID" value="XM_045432213.1"/>
</dbReference>
<dbReference type="GeneID" id="69038180"/>
<dbReference type="Proteomes" id="UP000001631">
    <property type="component" value="Unassembled WGS sequence"/>
</dbReference>
<evidence type="ECO:0000256" key="1">
    <source>
        <dbReference type="SAM" id="Coils"/>
    </source>
</evidence>
<dbReference type="InParanoid" id="C0NPT4"/>
<feature type="region of interest" description="Disordered" evidence="2">
    <location>
        <begin position="175"/>
        <end position="242"/>
    </location>
</feature>
<sequence>MQAHANIYANINTISSVKHISEPTLLIPRSPQAFFVHVSHTDVLIVQQEHRATEYCQHLSTSPCRDAQNTSSNPSYINSTAEYRPATPSYIDSSQIYNLYYYQEYQKMKAAQAEAEAERLKQKQKKVKKQKLRVKGRKRDRCRSYQVFGRSSIFHDPRCGCNKFRLLLAQILDSSGKGRRVDTHHQKNEKKKERKEKKKERERKTKWRSHSPYTRGRGGVARPTAGRAIQPTTYTLQPPAAA</sequence>
<reference evidence="3" key="1">
    <citation type="submission" date="2009-02" db="EMBL/GenBank/DDBJ databases">
        <title>The Genome Sequence of Ajellomyces capsulatus strain G186AR.</title>
        <authorList>
            <consortium name="The Broad Institute Genome Sequencing Platform"/>
            <person name="Champion M."/>
            <person name="Cuomo C."/>
            <person name="Ma L.-J."/>
            <person name="Henn M.R."/>
            <person name="Sil A."/>
            <person name="Goldman B."/>
            <person name="Young S.K."/>
            <person name="Kodira C.D."/>
            <person name="Zeng Q."/>
            <person name="Koehrsen M."/>
            <person name="Alvarado L."/>
            <person name="Berlin A."/>
            <person name="Borenstein D."/>
            <person name="Chen Z."/>
            <person name="Engels R."/>
            <person name="Freedman E."/>
            <person name="Gellesch M."/>
            <person name="Goldberg J."/>
            <person name="Griggs A."/>
            <person name="Gujja S."/>
            <person name="Heiman D."/>
            <person name="Hepburn T."/>
            <person name="Howarth C."/>
            <person name="Jen D."/>
            <person name="Larson L."/>
            <person name="Lewis B."/>
            <person name="Mehta T."/>
            <person name="Park D."/>
            <person name="Pearson M."/>
            <person name="Roberts A."/>
            <person name="Saif S."/>
            <person name="Shea T."/>
            <person name="Shenoy N."/>
            <person name="Sisk P."/>
            <person name="Stolte C."/>
            <person name="Sykes S."/>
            <person name="Walk T."/>
            <person name="White J."/>
            <person name="Yandava C."/>
            <person name="Klein B."/>
            <person name="McEwen J.G."/>
            <person name="Puccia R."/>
            <person name="Goldman G.H."/>
            <person name="Felipe M.S."/>
            <person name="Nino-Vega G."/>
            <person name="San-Blas G."/>
            <person name="Taylor J."/>
            <person name="Mendoza L."/>
            <person name="Galagan J."/>
            <person name="Nusbaum C."/>
            <person name="Birren B."/>
        </authorList>
    </citation>
    <scope>NUCLEOTIDE SEQUENCE</scope>
    <source>
        <strain evidence="3">G186AR</strain>
    </source>
</reference>
<name>C0NPT4_AJECG</name>
<evidence type="ECO:0000256" key="2">
    <source>
        <dbReference type="SAM" id="MobiDB-lite"/>
    </source>
</evidence>
<dbReference type="EMBL" id="GG663368">
    <property type="protein sequence ID" value="EEH06944.1"/>
    <property type="molecule type" value="Genomic_DNA"/>
</dbReference>
<evidence type="ECO:0000313" key="3">
    <source>
        <dbReference type="EMBL" id="EEH06944.1"/>
    </source>
</evidence>
<feature type="compositionally biased region" description="Basic residues" evidence="2">
    <location>
        <begin position="187"/>
        <end position="209"/>
    </location>
</feature>
<dbReference type="HOGENOM" id="CLU_1146910_0_0_1"/>
<protein>
    <submittedName>
        <fullName evidence="3">Uncharacterized protein</fullName>
    </submittedName>
</protein>
<proteinExistence type="predicted"/>